<evidence type="ECO:0000259" key="2">
    <source>
        <dbReference type="Pfam" id="PF20454"/>
    </source>
</evidence>
<evidence type="ECO:0000256" key="1">
    <source>
        <dbReference type="SAM" id="MobiDB-lite"/>
    </source>
</evidence>
<reference evidence="3" key="1">
    <citation type="journal article" date="2015" name="Nature">
        <title>Complex archaea that bridge the gap between prokaryotes and eukaryotes.</title>
        <authorList>
            <person name="Spang A."/>
            <person name="Saw J.H."/>
            <person name="Jorgensen S.L."/>
            <person name="Zaremba-Niedzwiedzka K."/>
            <person name="Martijn J."/>
            <person name="Lind A.E."/>
            <person name="van Eijk R."/>
            <person name="Schleper C."/>
            <person name="Guy L."/>
            <person name="Ettema T.J."/>
        </authorList>
    </citation>
    <scope>NUCLEOTIDE SEQUENCE</scope>
</reference>
<protein>
    <recommendedName>
        <fullName evidence="2">Terminase large subunit GpA endonuclease domain-containing protein</fullName>
    </recommendedName>
</protein>
<gene>
    <name evidence="3" type="ORF">LCGC14_2199050</name>
</gene>
<evidence type="ECO:0000313" key="3">
    <source>
        <dbReference type="EMBL" id="KKL61065.1"/>
    </source>
</evidence>
<organism evidence="3">
    <name type="scientific">marine sediment metagenome</name>
    <dbReference type="NCBI Taxonomy" id="412755"/>
    <lineage>
        <taxon>unclassified sequences</taxon>
        <taxon>metagenomes</taxon>
        <taxon>ecological metagenomes</taxon>
    </lineage>
</organism>
<name>A0A0F9FUP5_9ZZZZ</name>
<comment type="caution">
    <text evidence="3">The sequence shown here is derived from an EMBL/GenBank/DDBJ whole genome shotgun (WGS) entry which is preliminary data.</text>
</comment>
<proteinExistence type="predicted"/>
<dbReference type="EMBL" id="LAZR01028933">
    <property type="protein sequence ID" value="KKL61065.1"/>
    <property type="molecule type" value="Genomic_DNA"/>
</dbReference>
<feature type="region of interest" description="Disordered" evidence="1">
    <location>
        <begin position="103"/>
        <end position="122"/>
    </location>
</feature>
<sequence>MIGADTLKEVVFTRLGKVDPGPGYVHIPEGREAAWFAEMTAEKPFTKYSKGRAIREWRKSASDRNEAFDCRVYAAAALESLKSSGFGLDEEALRIAALVAPGKPDNAAPRKAPMTRSRFMDR</sequence>
<dbReference type="GO" id="GO:0004519">
    <property type="term" value="F:endonuclease activity"/>
    <property type="evidence" value="ECO:0007669"/>
    <property type="project" value="InterPro"/>
</dbReference>
<accession>A0A0F9FUP5</accession>
<dbReference type="Pfam" id="PF20454">
    <property type="entry name" value="GpA_nuclease"/>
    <property type="match status" value="1"/>
</dbReference>
<feature type="domain" description="Terminase large subunit GpA endonuclease" evidence="2">
    <location>
        <begin position="1"/>
        <end position="82"/>
    </location>
</feature>
<dbReference type="AlphaFoldDB" id="A0A0F9FUP5"/>
<dbReference type="InterPro" id="IPR046454">
    <property type="entry name" value="GpA_endonuclease"/>
</dbReference>